<accession>A0A964W4W2</accession>
<organism evidence="1 2">
    <name type="scientific">Clostridium chromiireducens</name>
    <dbReference type="NCBI Taxonomy" id="225345"/>
    <lineage>
        <taxon>Bacteria</taxon>
        <taxon>Bacillati</taxon>
        <taxon>Bacillota</taxon>
        <taxon>Clostridia</taxon>
        <taxon>Eubacteriales</taxon>
        <taxon>Clostridiaceae</taxon>
        <taxon>Clostridium</taxon>
    </lineage>
</organism>
<sequence>MNELIIAAVRKMEEVRNQMGKEYTWENINGTKMECEDYSKKRIPVEIVKDNKQKILKILDDFYLESIKNNRIDDFAILYAIYCNIYIKWGFYTRLDKDITEHYFSLEKYINNNEWANYFKNILCGVRDQDYTYFEAIIKERPQSPIANLYLFVKSATDFCYGLVTKSKISSIEDKMWSYYEWLDPDLKKYALGEGKYYNQVSNLAADENFLPYVNFKSVREFLNEYVVGYYENILDNLGIDKIEDDNKVFNQIVDKLQINKPMETIKALADISAKIKNEYNLNNIDDFKKSMPYVLSLYQKLIDDISNGYDIFNKNYFSFRFIIEKLNCLATTPEEVWIQNSNFENEISLDEADCLVERNAYLHIPVTPYNIAKEYFIQIYKTFTEKKEKEEAKQKLIELNKQRIEIMDYYAHSWRHISYPQTVKDVADELINEGKISLGNKLHCVYDSETTLQNGIKLVQYMISENKDEIKNHFEESIYRINATAGMDIKSLIERSLNIVMFKIFMQGVDNSTKIDSCKKLLQNKKDFEVLSQNYFDTFIGNKKNDTLIIEWFNNNVYSLKVCLCNDWQVVRLIENDFAQAQLTQIFVEFFTNAIMHGDSENGIELNLTSDDKIMRINMKNSFNEERGNGSQKGIKTLKNILDKINMSPYINSLNKEENNNIFSITASFAKGIIYKKGWR</sequence>
<dbReference type="AlphaFoldDB" id="A0A964W4W2"/>
<evidence type="ECO:0000313" key="1">
    <source>
        <dbReference type="EMBL" id="MVX66951.1"/>
    </source>
</evidence>
<proteinExistence type="predicted"/>
<reference evidence="1" key="1">
    <citation type="submission" date="2019-12" db="EMBL/GenBank/DDBJ databases">
        <title>Microbes associate with the intestines of laboratory mice.</title>
        <authorList>
            <person name="Navarre W."/>
            <person name="Wong E."/>
        </authorList>
    </citation>
    <scope>NUCLEOTIDE SEQUENCE</scope>
    <source>
        <strain evidence="1">NM79_F5</strain>
    </source>
</reference>
<gene>
    <name evidence="1" type="ORF">GKZ28_25165</name>
</gene>
<dbReference type="EMBL" id="WSRQ01000081">
    <property type="protein sequence ID" value="MVX66951.1"/>
    <property type="molecule type" value="Genomic_DNA"/>
</dbReference>
<comment type="caution">
    <text evidence="1">The sequence shown here is derived from an EMBL/GenBank/DDBJ whole genome shotgun (WGS) entry which is preliminary data.</text>
</comment>
<protein>
    <submittedName>
        <fullName evidence="1">Uncharacterized protein</fullName>
    </submittedName>
</protein>
<dbReference type="Proteomes" id="UP000656077">
    <property type="component" value="Unassembled WGS sequence"/>
</dbReference>
<name>A0A964W4W2_9CLOT</name>
<dbReference type="RefSeq" id="WP_160361422.1">
    <property type="nucleotide sequence ID" value="NZ_WSRQ01000081.1"/>
</dbReference>
<evidence type="ECO:0000313" key="2">
    <source>
        <dbReference type="Proteomes" id="UP000656077"/>
    </source>
</evidence>